<proteinExistence type="predicted"/>
<dbReference type="PANTHER" id="PTHR40051:SF1">
    <property type="entry name" value="YOLD-LIKE FAMILY PROTEIN"/>
    <property type="match status" value="1"/>
</dbReference>
<dbReference type="PANTHER" id="PTHR40051">
    <property type="entry name" value="IG HYPOTHETICAL 15966"/>
    <property type="match status" value="1"/>
</dbReference>
<dbReference type="InterPro" id="IPR014962">
    <property type="entry name" value="YolD"/>
</dbReference>
<name>V6J0X5_9BACL</name>
<dbReference type="RefSeq" id="WP_023508609.1">
    <property type="nucleotide sequence ID" value="NZ_AWTC01000001.1"/>
</dbReference>
<organism evidence="1 2">
    <name type="scientific">Sporolactobacillus laevolacticus DSM 442</name>
    <dbReference type="NCBI Taxonomy" id="1395513"/>
    <lineage>
        <taxon>Bacteria</taxon>
        <taxon>Bacillati</taxon>
        <taxon>Bacillota</taxon>
        <taxon>Bacilli</taxon>
        <taxon>Bacillales</taxon>
        <taxon>Sporolactobacillaceae</taxon>
        <taxon>Sporolactobacillus</taxon>
    </lineage>
</organism>
<keyword evidence="2" id="KW-1185">Reference proteome</keyword>
<protein>
    <recommendedName>
        <fullName evidence="3">YolD-like protein</fullName>
    </recommendedName>
</protein>
<evidence type="ECO:0000313" key="1">
    <source>
        <dbReference type="EMBL" id="EST13465.1"/>
    </source>
</evidence>
<evidence type="ECO:0000313" key="2">
    <source>
        <dbReference type="Proteomes" id="UP000018296"/>
    </source>
</evidence>
<comment type="caution">
    <text evidence="1">The sequence shown here is derived from an EMBL/GenBank/DDBJ whole genome shotgun (WGS) entry which is preliminary data.</text>
</comment>
<dbReference type="STRING" id="1395513.P343_01455"/>
<gene>
    <name evidence="1" type="ORF">P343_01455</name>
</gene>
<dbReference type="AlphaFoldDB" id="V6J0X5"/>
<dbReference type="Pfam" id="PF08863">
    <property type="entry name" value="YolD"/>
    <property type="match status" value="1"/>
</dbReference>
<reference evidence="1 2" key="1">
    <citation type="journal article" date="2013" name="Genome Announc.">
        <title>Genome Sequence of Sporolactobacillus laevolacticus DSM442, an Efficient Polymer-Grade D-Lactate Producer from Agricultural Waste Cottonseed as a Nitrogen Source.</title>
        <authorList>
            <person name="Wang H."/>
            <person name="Wang L."/>
            <person name="Ju J."/>
            <person name="Yu B."/>
            <person name="Ma Y."/>
        </authorList>
    </citation>
    <scope>NUCLEOTIDE SEQUENCE [LARGE SCALE GENOMIC DNA]</scope>
    <source>
        <strain evidence="1 2">DSM 442</strain>
    </source>
</reference>
<evidence type="ECO:0008006" key="3">
    <source>
        <dbReference type="Google" id="ProtNLM"/>
    </source>
</evidence>
<sequence>MKDNKLTTGSNMRWESSRMMLPEHVQALRALANEEIKINKPHLDEQKWEEIERIVHDAICTKIKIDVSYYKDGGIQLLANSYVLLNHSKEHLLLNDNRSGITQTISISDLIDVQYSGAADRTDV</sequence>
<dbReference type="PATRIC" id="fig|1395513.3.peg.299"/>
<accession>V6J0X5</accession>
<dbReference type="Proteomes" id="UP000018296">
    <property type="component" value="Unassembled WGS sequence"/>
</dbReference>
<dbReference type="EMBL" id="AWTC01000001">
    <property type="protein sequence ID" value="EST13465.1"/>
    <property type="molecule type" value="Genomic_DNA"/>
</dbReference>